<keyword evidence="9" id="KW-1185">Reference proteome</keyword>
<dbReference type="Pfam" id="PF07019">
    <property type="entry name" value="EMC6"/>
    <property type="match status" value="1"/>
</dbReference>
<feature type="transmembrane region" description="Helical" evidence="7">
    <location>
        <begin position="44"/>
        <end position="62"/>
    </location>
</feature>
<evidence type="ECO:0000256" key="6">
    <source>
        <dbReference type="ARBA" id="ARBA00023136"/>
    </source>
</evidence>
<evidence type="ECO:0000313" key="9">
    <source>
        <dbReference type="Proteomes" id="UP000828390"/>
    </source>
</evidence>
<evidence type="ECO:0008006" key="10">
    <source>
        <dbReference type="Google" id="ProtNLM"/>
    </source>
</evidence>
<proteinExistence type="inferred from homology"/>
<dbReference type="InterPro" id="IPR029008">
    <property type="entry name" value="EMC6-like"/>
</dbReference>
<gene>
    <name evidence="8" type="ORF">DPMN_169738</name>
</gene>
<dbReference type="AlphaFoldDB" id="A0A9D4DY99"/>
<keyword evidence="5 7" id="KW-1133">Transmembrane helix</keyword>
<evidence type="ECO:0000256" key="4">
    <source>
        <dbReference type="ARBA" id="ARBA00022824"/>
    </source>
</evidence>
<comment type="similarity">
    <text evidence="2">Belongs to the EMC6 family.</text>
</comment>
<organism evidence="8 9">
    <name type="scientific">Dreissena polymorpha</name>
    <name type="common">Zebra mussel</name>
    <name type="synonym">Mytilus polymorpha</name>
    <dbReference type="NCBI Taxonomy" id="45954"/>
    <lineage>
        <taxon>Eukaryota</taxon>
        <taxon>Metazoa</taxon>
        <taxon>Spiralia</taxon>
        <taxon>Lophotrochozoa</taxon>
        <taxon>Mollusca</taxon>
        <taxon>Bivalvia</taxon>
        <taxon>Autobranchia</taxon>
        <taxon>Heteroconchia</taxon>
        <taxon>Euheterodonta</taxon>
        <taxon>Imparidentia</taxon>
        <taxon>Neoheterodontei</taxon>
        <taxon>Myida</taxon>
        <taxon>Dreissenoidea</taxon>
        <taxon>Dreissenidae</taxon>
        <taxon>Dreissena</taxon>
    </lineage>
</organism>
<accession>A0A9D4DY99</accession>
<dbReference type="EMBL" id="JAIWYP010000009">
    <property type="protein sequence ID" value="KAH3768524.1"/>
    <property type="molecule type" value="Genomic_DNA"/>
</dbReference>
<dbReference type="Proteomes" id="UP000828390">
    <property type="component" value="Unassembled WGS sequence"/>
</dbReference>
<evidence type="ECO:0000313" key="8">
    <source>
        <dbReference type="EMBL" id="KAH3768524.1"/>
    </source>
</evidence>
<evidence type="ECO:0000256" key="7">
    <source>
        <dbReference type="SAM" id="Phobius"/>
    </source>
</evidence>
<dbReference type="InterPro" id="IPR010742">
    <property type="entry name" value="RCAF1"/>
</dbReference>
<dbReference type="PANTHER" id="PTHR12906">
    <property type="entry name" value="PROTEIN C20ORF24 RAB5-INTERACTING PROTEIN"/>
    <property type="match status" value="1"/>
</dbReference>
<keyword evidence="3 7" id="KW-0812">Transmembrane</keyword>
<dbReference type="PANTHER" id="PTHR12906:SF0">
    <property type="entry name" value="GEL COMPLEX SUBUNIT OPTI"/>
    <property type="match status" value="1"/>
</dbReference>
<reference evidence="8" key="1">
    <citation type="journal article" date="2019" name="bioRxiv">
        <title>The Genome of the Zebra Mussel, Dreissena polymorpha: A Resource for Invasive Species Research.</title>
        <authorList>
            <person name="McCartney M.A."/>
            <person name="Auch B."/>
            <person name="Kono T."/>
            <person name="Mallez S."/>
            <person name="Zhang Y."/>
            <person name="Obille A."/>
            <person name="Becker A."/>
            <person name="Abrahante J.E."/>
            <person name="Garbe J."/>
            <person name="Badalamenti J.P."/>
            <person name="Herman A."/>
            <person name="Mangelson H."/>
            <person name="Liachko I."/>
            <person name="Sullivan S."/>
            <person name="Sone E.D."/>
            <person name="Koren S."/>
            <person name="Silverstein K.A.T."/>
            <person name="Beckman K.B."/>
            <person name="Gohl D.M."/>
        </authorList>
    </citation>
    <scope>NUCLEOTIDE SEQUENCE</scope>
    <source>
        <strain evidence="8">Duluth1</strain>
        <tissue evidence="8">Whole animal</tissue>
    </source>
</reference>
<reference evidence="8" key="2">
    <citation type="submission" date="2020-11" db="EMBL/GenBank/DDBJ databases">
        <authorList>
            <person name="McCartney M.A."/>
            <person name="Auch B."/>
            <person name="Kono T."/>
            <person name="Mallez S."/>
            <person name="Becker A."/>
            <person name="Gohl D.M."/>
            <person name="Silverstein K.A.T."/>
            <person name="Koren S."/>
            <person name="Bechman K.B."/>
            <person name="Herman A."/>
            <person name="Abrahante J.E."/>
            <person name="Garbe J."/>
        </authorList>
    </citation>
    <scope>NUCLEOTIDE SEQUENCE</scope>
    <source>
        <strain evidence="8">Duluth1</strain>
        <tissue evidence="8">Whole animal</tissue>
    </source>
</reference>
<keyword evidence="6 7" id="KW-0472">Membrane</keyword>
<protein>
    <recommendedName>
        <fullName evidence="10">Rab5-interacting protein</fullName>
    </recommendedName>
</protein>
<feature type="transmembrane region" description="Helical" evidence="7">
    <location>
        <begin position="68"/>
        <end position="86"/>
    </location>
</feature>
<evidence type="ECO:0000256" key="2">
    <source>
        <dbReference type="ARBA" id="ARBA00009436"/>
    </source>
</evidence>
<evidence type="ECO:0000256" key="1">
    <source>
        <dbReference type="ARBA" id="ARBA00004477"/>
    </source>
</evidence>
<comment type="caution">
    <text evidence="8">The sequence shown here is derived from an EMBL/GenBank/DDBJ whole genome shotgun (WGS) entry which is preliminary data.</text>
</comment>
<keyword evidence="4" id="KW-0256">Endoplasmic reticulum</keyword>
<feature type="transmembrane region" description="Helical" evidence="7">
    <location>
        <begin position="107"/>
        <end position="126"/>
    </location>
</feature>
<sequence length="130" mass="14783">MSSSTRKRNVEKTGETVAPTVSETISRAFTSEAKWTDKDEFLDVIYWLRQILGVLLGVVWGLLPLKGILGLALFFAVNVLITYIYFTSFQKVDEEEYGGISEILKEGLMTSFSSFVVMWILLYSWLHAET</sequence>
<comment type="subcellular location">
    <subcellularLocation>
        <location evidence="1">Endoplasmic reticulum membrane</location>
        <topology evidence="1">Multi-pass membrane protein</topology>
    </subcellularLocation>
</comment>
<dbReference type="GO" id="GO:0097250">
    <property type="term" value="P:mitochondrial respirasome assembly"/>
    <property type="evidence" value="ECO:0007669"/>
    <property type="project" value="InterPro"/>
</dbReference>
<dbReference type="GO" id="GO:0005789">
    <property type="term" value="C:endoplasmic reticulum membrane"/>
    <property type="evidence" value="ECO:0007669"/>
    <property type="project" value="UniProtKB-SubCell"/>
</dbReference>
<name>A0A9D4DY99_DREPO</name>
<evidence type="ECO:0000256" key="3">
    <source>
        <dbReference type="ARBA" id="ARBA00022692"/>
    </source>
</evidence>
<dbReference type="OrthoDB" id="286395at2759"/>
<evidence type="ECO:0000256" key="5">
    <source>
        <dbReference type="ARBA" id="ARBA00022989"/>
    </source>
</evidence>
<dbReference type="GO" id="GO:0005739">
    <property type="term" value="C:mitochondrion"/>
    <property type="evidence" value="ECO:0007669"/>
    <property type="project" value="GOC"/>
</dbReference>